<protein>
    <recommendedName>
        <fullName evidence="3">SidE PDE domain-containing protein</fullName>
    </recommendedName>
</protein>
<accession>A0ABW8DF71</accession>
<evidence type="ECO:0008006" key="3">
    <source>
        <dbReference type="Google" id="ProtNLM"/>
    </source>
</evidence>
<evidence type="ECO:0000313" key="2">
    <source>
        <dbReference type="Proteomes" id="UP001615550"/>
    </source>
</evidence>
<dbReference type="EMBL" id="JBGORX010000010">
    <property type="protein sequence ID" value="MFJ1269880.1"/>
    <property type="molecule type" value="Genomic_DNA"/>
</dbReference>
<reference evidence="1 2" key="1">
    <citation type="submission" date="2024-08" db="EMBL/GenBank/DDBJ databases">
        <title>Draft Genome Sequence of Legionella lytica strain DSB2004, Isolated From a Fire Sprinkler System.</title>
        <authorList>
            <person name="Everhart A.D."/>
            <person name="Kidane D.T."/>
            <person name="Farone A.L."/>
            <person name="Farone M.B."/>
        </authorList>
    </citation>
    <scope>NUCLEOTIDE SEQUENCE [LARGE SCALE GENOMIC DNA]</scope>
    <source>
        <strain evidence="1 2">DSB2004</strain>
    </source>
</reference>
<proteinExistence type="predicted"/>
<sequence>MSIEDISKAGLLHASTIYHWAVNAFIRSSQNEEQPHTLQPIDTTRDIICILLQLLQLVITKTFPNITLDKIKIEEDLAQMSFDGLGYYIESHLDSDFNLSPRGEHTSDGLDEDLEISMCDFDVTISELKQTMNNLLGLNSYTFDKTVEECERSLKEKRDNFYKDTGFSEIEITEVIIPSESKGYESEDIQKALNYMDLFCTLLVKYCSDLHQSSILMDSSFNEEGATIVERLKKKFDLKSTQLGGHAALNKGYLSPDAYKFFQLSVNKYGHILAFRGMHKETRNIDSMSSFVKNVAEQTSSLNPSIKLTIRGKPPTYKKKTSHTGICAGSLSLSKEEVLRRNLRIFNLDSFSFLNQKDENFTNSHVSFTDKEESIAIQISPTTTFLNQLVNKKIIQNIKVVQLSNNKTALKCQHKPSGTYNILIPSVDENNIHLDFLQDKIGKEIHDLSILGAAAEQKWKVYSGSYHVEGVYEIMDSEEFMLASFDPHTSTISIIVADSDLAWYVSPDTLLEEQKKLYEQMQEKERNSYKESQFKMWDPGKIRRRGAFIEPSDINNQRFYFESSEDSFAGACTKLDELLMRLNWNPSFQQELGINAVEHPSEIDTPFCPSSLGSQIFLLPGGHAIYTTSPEQFLFVIREIQQLDRYKKNIRVNINWLLMDISDEAKRILKDIIINGVVQVKDLSGEPAFFIEQAFYLYMNVINKDKQGTKVKTRILQPLLITRVEEYKEKTILNLIEIIATNSPIDQQKKAVEEYNLMVERYIMVKSYLFLAKEASTSSQNTLLKFPDELKVLITDKLNCVQLSTENISPKIQDTITQLEKEHREIFCNPLLNPSTNPCTFFANRSEEHFETVLEQGICLTI</sequence>
<organism evidence="1 2">
    <name type="scientific">Legionella lytica</name>
    <dbReference type="NCBI Taxonomy" id="96232"/>
    <lineage>
        <taxon>Bacteria</taxon>
        <taxon>Pseudomonadati</taxon>
        <taxon>Pseudomonadota</taxon>
        <taxon>Gammaproteobacteria</taxon>
        <taxon>Legionellales</taxon>
        <taxon>Legionellaceae</taxon>
        <taxon>Legionella</taxon>
    </lineage>
</organism>
<dbReference type="RefSeq" id="WP_400188695.1">
    <property type="nucleotide sequence ID" value="NZ_JBGORX010000010.1"/>
</dbReference>
<gene>
    <name evidence="1" type="ORF">ACD661_15060</name>
</gene>
<keyword evidence="2" id="KW-1185">Reference proteome</keyword>
<dbReference type="Proteomes" id="UP001615550">
    <property type="component" value="Unassembled WGS sequence"/>
</dbReference>
<evidence type="ECO:0000313" key="1">
    <source>
        <dbReference type="EMBL" id="MFJ1269880.1"/>
    </source>
</evidence>
<name>A0ABW8DF71_9GAMM</name>
<comment type="caution">
    <text evidence="1">The sequence shown here is derived from an EMBL/GenBank/DDBJ whole genome shotgun (WGS) entry which is preliminary data.</text>
</comment>